<sequence length="511" mass="56219">MDEWMWLIAGVLVLLGIIAVVVALPVWLIVRRVRSHSGVPVPPVAHVDIIEEKTVMEDSSPVVQPVVHAAPVPVAAPRSIWSEHDVLVRFVLVAVIGLFMLVPLSLIDGQAQDRGDLRASVTRDIAATWGQAQELGGPTLLIPVTVRTKSKDDGVVEVADTLVLLPKVLQIGATINTEIRTRGIYESVVYTAPLQVKGTFDLKPVAGFLKDRGWITPHYDQAYFSFGLSQTSSLRDVEPLMFDGQSIAFAPGARNRALFEQGFHAPIAEKLSASAIYPFEMTVTVKGSEGLRFLPLGEQTSVQVNSAWPHPSFQGNALPDEHQISESGFSAHWTIPNLTRNYQQVALSSEWNARINEFTFGVDLFEPVKLYGEILRATKYGILFIALTFALFLANELHSTNRRLHPVQYGMVGVAMSLFYLLLLALAEHMPFVWAYILASLVAVAMNGVYVGFALRAWPRGIRLGIGLALLHALLFTVLRMEDYSLLMGTVLLLITVGMLMHATRRLGNNG</sequence>
<feature type="transmembrane region" description="Helical" evidence="1">
    <location>
        <begin position="409"/>
        <end position="427"/>
    </location>
</feature>
<dbReference type="GO" id="GO:0005886">
    <property type="term" value="C:plasma membrane"/>
    <property type="evidence" value="ECO:0007669"/>
    <property type="project" value="TreeGrafter"/>
</dbReference>
<proteinExistence type="predicted"/>
<feature type="transmembrane region" description="Helical" evidence="1">
    <location>
        <begin position="462"/>
        <end position="479"/>
    </location>
</feature>
<keyword evidence="1" id="KW-0812">Transmembrane</keyword>
<evidence type="ECO:0000313" key="3">
    <source>
        <dbReference type="Proteomes" id="UP000185678"/>
    </source>
</evidence>
<feature type="transmembrane region" description="Helical" evidence="1">
    <location>
        <begin position="6"/>
        <end position="30"/>
    </location>
</feature>
<protein>
    <submittedName>
        <fullName evidence="2">Inner membrane protein</fullName>
    </submittedName>
</protein>
<dbReference type="AlphaFoldDB" id="A0A1N7IT20"/>
<reference evidence="2 3" key="1">
    <citation type="submission" date="2017-01" db="EMBL/GenBank/DDBJ databases">
        <authorList>
            <person name="Mah S.A."/>
            <person name="Swanson W.J."/>
            <person name="Moy G.W."/>
            <person name="Vacquier V.D."/>
        </authorList>
    </citation>
    <scope>NUCLEOTIDE SEQUENCE [LARGE SCALE GENOMIC DNA]</scope>
    <source>
        <strain evidence="2 3">DSM 11589</strain>
    </source>
</reference>
<name>A0A1N7IT20_9PROT</name>
<accession>A0A1N7IT20</accession>
<dbReference type="NCBIfam" id="NF008712">
    <property type="entry name" value="PRK11715.1-1"/>
    <property type="match status" value="1"/>
</dbReference>
<evidence type="ECO:0000313" key="2">
    <source>
        <dbReference type="EMBL" id="SIS40245.1"/>
    </source>
</evidence>
<organism evidence="2 3">
    <name type="scientific">Insolitispirillum peregrinum</name>
    <dbReference type="NCBI Taxonomy" id="80876"/>
    <lineage>
        <taxon>Bacteria</taxon>
        <taxon>Pseudomonadati</taxon>
        <taxon>Pseudomonadota</taxon>
        <taxon>Alphaproteobacteria</taxon>
        <taxon>Rhodospirillales</taxon>
        <taxon>Novispirillaceae</taxon>
        <taxon>Insolitispirillum</taxon>
    </lineage>
</organism>
<dbReference type="RefSeq" id="WP_076398661.1">
    <property type="nucleotide sequence ID" value="NZ_FTOA01000001.1"/>
</dbReference>
<dbReference type="EMBL" id="FTOA01000001">
    <property type="protein sequence ID" value="SIS40245.1"/>
    <property type="molecule type" value="Genomic_DNA"/>
</dbReference>
<dbReference type="OrthoDB" id="9791851at2"/>
<dbReference type="PIRSF" id="PIRSF004548">
    <property type="entry name" value="CreD"/>
    <property type="match status" value="1"/>
</dbReference>
<dbReference type="Proteomes" id="UP000185678">
    <property type="component" value="Unassembled WGS sequence"/>
</dbReference>
<dbReference type="STRING" id="80876.SAMN05421779_101584"/>
<feature type="transmembrane region" description="Helical" evidence="1">
    <location>
        <begin position="86"/>
        <end position="107"/>
    </location>
</feature>
<feature type="transmembrane region" description="Helical" evidence="1">
    <location>
        <begin position="433"/>
        <end position="455"/>
    </location>
</feature>
<dbReference type="Pfam" id="PF06123">
    <property type="entry name" value="CreD"/>
    <property type="match status" value="1"/>
</dbReference>
<dbReference type="PANTHER" id="PTHR30092">
    <property type="entry name" value="INNER MEMBRANE PROTEIN CRED"/>
    <property type="match status" value="1"/>
</dbReference>
<keyword evidence="3" id="KW-1185">Reference proteome</keyword>
<feature type="transmembrane region" description="Helical" evidence="1">
    <location>
        <begin position="485"/>
        <end position="503"/>
    </location>
</feature>
<keyword evidence="1" id="KW-1133">Transmembrane helix</keyword>
<gene>
    <name evidence="2" type="ORF">SAMN05421779_101584</name>
</gene>
<keyword evidence="1" id="KW-0472">Membrane</keyword>
<dbReference type="PANTHER" id="PTHR30092:SF0">
    <property type="entry name" value="INNER MEMBRANE PROTEIN CRED"/>
    <property type="match status" value="1"/>
</dbReference>
<dbReference type="InterPro" id="IPR010364">
    <property type="entry name" value="Uncharacterised_IM_CreD"/>
</dbReference>
<feature type="transmembrane region" description="Helical" evidence="1">
    <location>
        <begin position="380"/>
        <end position="397"/>
    </location>
</feature>
<evidence type="ECO:0000256" key="1">
    <source>
        <dbReference type="SAM" id="Phobius"/>
    </source>
</evidence>